<dbReference type="OrthoDB" id="9757901at2"/>
<evidence type="ECO:0000256" key="8">
    <source>
        <dbReference type="ARBA" id="ARBA00022989"/>
    </source>
</evidence>
<keyword evidence="7" id="KW-0573">Peptidoglycan synthesis</keyword>
<evidence type="ECO:0000256" key="10">
    <source>
        <dbReference type="ARBA" id="ARBA00023316"/>
    </source>
</evidence>
<dbReference type="GO" id="GO:0008360">
    <property type="term" value="P:regulation of cell shape"/>
    <property type="evidence" value="ECO:0007669"/>
    <property type="project" value="UniProtKB-KW"/>
</dbReference>
<keyword evidence="10" id="KW-0961">Cell wall biogenesis/degradation</keyword>
<feature type="domain" description="Penicillin-binding protein dimerisation" evidence="13">
    <location>
        <begin position="59"/>
        <end position="406"/>
    </location>
</feature>
<dbReference type="PATRIC" id="fig|36847.3.peg.179"/>
<evidence type="ECO:0000256" key="4">
    <source>
        <dbReference type="ARBA" id="ARBA00022475"/>
    </source>
</evidence>
<dbReference type="InterPro" id="IPR012338">
    <property type="entry name" value="Beta-lactam/transpept-like"/>
</dbReference>
<evidence type="ECO:0000256" key="9">
    <source>
        <dbReference type="ARBA" id="ARBA00023136"/>
    </source>
</evidence>
<dbReference type="Proteomes" id="UP000070539">
    <property type="component" value="Unassembled WGS sequence"/>
</dbReference>
<dbReference type="Pfam" id="PF00905">
    <property type="entry name" value="Transpeptidase"/>
    <property type="match status" value="1"/>
</dbReference>
<feature type="transmembrane region" description="Helical" evidence="11">
    <location>
        <begin position="16"/>
        <end position="35"/>
    </location>
</feature>
<dbReference type="InterPro" id="IPR036138">
    <property type="entry name" value="PBP_dimer_sf"/>
</dbReference>
<keyword evidence="5 11" id="KW-0812">Transmembrane</keyword>
<dbReference type="GO" id="GO:0071555">
    <property type="term" value="P:cell wall organization"/>
    <property type="evidence" value="ECO:0007669"/>
    <property type="project" value="UniProtKB-KW"/>
</dbReference>
<evidence type="ECO:0000256" key="6">
    <source>
        <dbReference type="ARBA" id="ARBA00022960"/>
    </source>
</evidence>
<dbReference type="InterPro" id="IPR005311">
    <property type="entry name" value="PBP_dimer"/>
</dbReference>
<evidence type="ECO:0000256" key="1">
    <source>
        <dbReference type="ARBA" id="ARBA00004167"/>
    </source>
</evidence>
<evidence type="ECO:0000259" key="12">
    <source>
        <dbReference type="Pfam" id="PF00905"/>
    </source>
</evidence>
<dbReference type="InterPro" id="IPR001460">
    <property type="entry name" value="PCN-bd_Tpept"/>
</dbReference>
<dbReference type="Gene3D" id="3.40.710.10">
    <property type="entry name" value="DD-peptidase/beta-lactamase superfamily"/>
    <property type="match status" value="1"/>
</dbReference>
<comment type="caution">
    <text evidence="14">The sequence shown here is derived from an EMBL/GenBank/DDBJ whole genome shotgun (WGS) entry which is preliminary data.</text>
</comment>
<dbReference type="STRING" id="36847.CLNEO_01470"/>
<dbReference type="SUPFAM" id="SSF56519">
    <property type="entry name" value="Penicillin binding protein dimerisation domain"/>
    <property type="match status" value="1"/>
</dbReference>
<evidence type="ECO:0000256" key="3">
    <source>
        <dbReference type="ARBA" id="ARBA00007171"/>
    </source>
</evidence>
<reference evidence="14 15" key="1">
    <citation type="submission" date="2016-01" db="EMBL/GenBank/DDBJ databases">
        <title>Genome sequence of Clostridium neopropionicum X4, DSM-3847.</title>
        <authorList>
            <person name="Poehlein A."/>
            <person name="Beck M.H."/>
            <person name="Bengelsdorf F.R."/>
            <person name="Daniel R."/>
            <person name="Duerre P."/>
        </authorList>
    </citation>
    <scope>NUCLEOTIDE SEQUENCE [LARGE SCALE GENOMIC DNA]</scope>
    <source>
        <strain evidence="14 15">DSM-3847</strain>
    </source>
</reference>
<dbReference type="AlphaFoldDB" id="A0A136WHP7"/>
<dbReference type="GO" id="GO:0009252">
    <property type="term" value="P:peptidoglycan biosynthetic process"/>
    <property type="evidence" value="ECO:0007669"/>
    <property type="project" value="UniProtKB-KW"/>
</dbReference>
<keyword evidence="9 11" id="KW-0472">Membrane</keyword>
<dbReference type="Pfam" id="PF03717">
    <property type="entry name" value="PBP_dimer"/>
    <property type="match status" value="1"/>
</dbReference>
<dbReference type="InterPro" id="IPR050515">
    <property type="entry name" value="Beta-lactam/transpept"/>
</dbReference>
<dbReference type="GO" id="GO:0005886">
    <property type="term" value="C:plasma membrane"/>
    <property type="evidence" value="ECO:0007669"/>
    <property type="project" value="UniProtKB-SubCell"/>
</dbReference>
<evidence type="ECO:0000256" key="2">
    <source>
        <dbReference type="ARBA" id="ARBA00004236"/>
    </source>
</evidence>
<keyword evidence="8 11" id="KW-1133">Transmembrane helix</keyword>
<evidence type="ECO:0000256" key="5">
    <source>
        <dbReference type="ARBA" id="ARBA00022692"/>
    </source>
</evidence>
<keyword evidence="15" id="KW-1185">Reference proteome</keyword>
<evidence type="ECO:0000259" key="13">
    <source>
        <dbReference type="Pfam" id="PF03717"/>
    </source>
</evidence>
<evidence type="ECO:0000313" key="14">
    <source>
        <dbReference type="EMBL" id="KXL54051.1"/>
    </source>
</evidence>
<gene>
    <name evidence="14" type="primary">penA</name>
    <name evidence="14" type="ORF">CLNEO_01470</name>
</gene>
<feature type="domain" description="Penicillin-binding protein transpeptidase" evidence="12">
    <location>
        <begin position="577"/>
        <end position="924"/>
    </location>
</feature>
<dbReference type="RefSeq" id="WP_066083487.1">
    <property type="nucleotide sequence ID" value="NZ_LRVM01000001.1"/>
</dbReference>
<proteinExistence type="inferred from homology"/>
<dbReference type="Gene3D" id="3.90.1310.10">
    <property type="entry name" value="Penicillin-binding protein 2a (Domain 2)"/>
    <property type="match status" value="2"/>
</dbReference>
<evidence type="ECO:0000256" key="7">
    <source>
        <dbReference type="ARBA" id="ARBA00022984"/>
    </source>
</evidence>
<dbReference type="PANTHER" id="PTHR30627">
    <property type="entry name" value="PEPTIDOGLYCAN D,D-TRANSPEPTIDASE"/>
    <property type="match status" value="1"/>
</dbReference>
<organism evidence="14 15">
    <name type="scientific">Anaerotignum neopropionicum</name>
    <dbReference type="NCBI Taxonomy" id="36847"/>
    <lineage>
        <taxon>Bacteria</taxon>
        <taxon>Bacillati</taxon>
        <taxon>Bacillota</taxon>
        <taxon>Clostridia</taxon>
        <taxon>Lachnospirales</taxon>
        <taxon>Anaerotignaceae</taxon>
        <taxon>Anaerotignum</taxon>
    </lineage>
</organism>
<keyword evidence="4" id="KW-1003">Cell membrane</keyword>
<comment type="similarity">
    <text evidence="3">Belongs to the transpeptidase family.</text>
</comment>
<keyword evidence="6" id="KW-0133">Cell shape</keyword>
<sequence length="945" mass="105535">MRHYIEHFFELCRSRIFVMLCAICLLFFILLLRLFSLQIIHGEEYDKSITASVSKTINVPAPRGNIYDRYGIPLATNTVAYSVQIDDSITLDLTNYKENLFLQLTQALWEQGATPYDTLPISATAPYSFTFEGSQREMNKAEKSWKESLHFPDNMMDASAGESLEYLFQKYHAPAAYTSAQKRAYVSYSISLSHKNLMALTLALKLTGFGETMSDELPLARDYPYLLQFNDSQTREESWKESVGMKGEELGYDSLETLDYLRDFFGLPEGLPTDVVRNTVGIRYSLYLQRYQQYKSVTVATNISEKTLAYVEENQDIFPNVLVDTVSLREYPQGEYFSHILGYIRQMTEADYALYKDDVDMDGNPIYSQTDIVGQTGIEKLHERQLNGTDGKVSIEVDNQGRRISVIDSTEPISGKDIFLTLDSKLQKIAYDTLEAELRKSIIKHLTTYTKNSVSITEMYTAMIKANHISASKLMKATGGVQKEIFDEFLADNLDFSKDDEDAVLRVQTYLLDGLTRGTFTSKEALLVAIEQGTVRATDEEKADLQNGRIAPLTMVLNKLNSGELSPADTSLDPCTGSVFVTKVGSGEVLASVSYPSYDNNELVNTFNNAYYNALLQDGNTPLVNRPLKQKKAPGSTFKMVTALAGLETGAISTTTHIRDQGIFTEAGKPYARCWLYSNNGGSHGILDVASALEVSCNYFFYEVAFRMGNAKAGTTEEGITTLNEYMAAFGLNTLTGLELDEYAPTMASPYYKERIVKTFNPDATTSQTRWTDGDTIRAAIGQSVNSYTPAQITKYISTLANGGTLYRLHMISHLQNPDGSLYYRVDETVENVQVFHEENLQKVYQGMYQVSAGDRGTLRTSFADFPVKIASKSGTAEEDKTRSSHTWLVCFAPYDDPQIAITVMIPFGEGSGTPAPEVAKAIITEYLGLDYTPENTNLQTVLTQ</sequence>
<dbReference type="EMBL" id="LRVM01000001">
    <property type="protein sequence ID" value="KXL54051.1"/>
    <property type="molecule type" value="Genomic_DNA"/>
</dbReference>
<dbReference type="GO" id="GO:0071972">
    <property type="term" value="F:peptidoglycan L,D-transpeptidase activity"/>
    <property type="evidence" value="ECO:0007669"/>
    <property type="project" value="TreeGrafter"/>
</dbReference>
<accession>A0A136WHP7</accession>
<name>A0A136WHP7_9FIRM</name>
<dbReference type="PANTHER" id="PTHR30627:SF2">
    <property type="entry name" value="PEPTIDOGLYCAN D,D-TRANSPEPTIDASE MRDA"/>
    <property type="match status" value="1"/>
</dbReference>
<dbReference type="SUPFAM" id="SSF56601">
    <property type="entry name" value="beta-lactamase/transpeptidase-like"/>
    <property type="match status" value="1"/>
</dbReference>
<evidence type="ECO:0000313" key="15">
    <source>
        <dbReference type="Proteomes" id="UP000070539"/>
    </source>
</evidence>
<evidence type="ECO:0000256" key="11">
    <source>
        <dbReference type="SAM" id="Phobius"/>
    </source>
</evidence>
<dbReference type="GO" id="GO:0008658">
    <property type="term" value="F:penicillin binding"/>
    <property type="evidence" value="ECO:0007669"/>
    <property type="project" value="InterPro"/>
</dbReference>
<protein>
    <submittedName>
        <fullName evidence="14">Penicillin-binding protein 2B</fullName>
    </submittedName>
</protein>
<comment type="subcellular location">
    <subcellularLocation>
        <location evidence="2">Cell membrane</location>
    </subcellularLocation>
    <subcellularLocation>
        <location evidence="1">Membrane</location>
        <topology evidence="1">Single-pass membrane protein</topology>
    </subcellularLocation>
</comment>